<dbReference type="InterPro" id="IPR052356">
    <property type="entry name" value="Thiol_S-MT"/>
</dbReference>
<proteinExistence type="predicted"/>
<feature type="transmembrane region" description="Helical" evidence="1">
    <location>
        <begin position="12"/>
        <end position="31"/>
    </location>
</feature>
<dbReference type="Pfam" id="PF13489">
    <property type="entry name" value="Methyltransf_23"/>
    <property type="match status" value="1"/>
</dbReference>
<evidence type="ECO:0000313" key="2">
    <source>
        <dbReference type="EMBL" id="OAG43681.1"/>
    </source>
</evidence>
<dbReference type="GeneID" id="34597085"/>
<organism evidence="2 3">
    <name type="scientific">Fonsecaea monophora</name>
    <dbReference type="NCBI Taxonomy" id="254056"/>
    <lineage>
        <taxon>Eukaryota</taxon>
        <taxon>Fungi</taxon>
        <taxon>Dikarya</taxon>
        <taxon>Ascomycota</taxon>
        <taxon>Pezizomycotina</taxon>
        <taxon>Eurotiomycetes</taxon>
        <taxon>Chaetothyriomycetidae</taxon>
        <taxon>Chaetothyriales</taxon>
        <taxon>Herpotrichiellaceae</taxon>
        <taxon>Fonsecaea</taxon>
    </lineage>
</organism>
<sequence length="279" mass="30247">MAPALLQYIQDMVFPPIFMGVSVCYFGLTLLNNPLLPLSDFHAFKEKAFARLWLKYGPMYAEQIPEELPPLLAQCRGVVLDVGPGSGEQVKRFTHPENITAIYGVEPGVSMHAQLREKAAQAGLAGKYHVLAATADLDAILPQLIKAGLVSSESAGTSPADLQLFDEVVCVRVLCGVPDQAATVADLYALLKPGGRFVLCEHVLNTHHWPARLAQHLYMLMGWKQLMGGCCLTRDTVDTLLNVAQARDGGWAQVNLSSADEYTPVAHVTGVLIKKGGKE</sequence>
<protein>
    <recommendedName>
        <fullName evidence="4">Methyltransferase type 11 domain-containing protein</fullName>
    </recommendedName>
</protein>
<accession>A0A177FIU3</accession>
<dbReference type="OrthoDB" id="540004at2759"/>
<evidence type="ECO:0000313" key="3">
    <source>
        <dbReference type="Proteomes" id="UP000077002"/>
    </source>
</evidence>
<gene>
    <name evidence="2" type="ORF">AYO21_01908</name>
</gene>
<dbReference type="PANTHER" id="PTHR45036:SF1">
    <property type="entry name" value="METHYLTRANSFERASE LIKE 7A"/>
    <property type="match status" value="1"/>
</dbReference>
<dbReference type="InterPro" id="IPR029063">
    <property type="entry name" value="SAM-dependent_MTases_sf"/>
</dbReference>
<keyword evidence="3" id="KW-1185">Reference proteome</keyword>
<dbReference type="RefSeq" id="XP_022515633.1">
    <property type="nucleotide sequence ID" value="XM_022651889.1"/>
</dbReference>
<dbReference type="AlphaFoldDB" id="A0A177FIU3"/>
<dbReference type="EMBL" id="LVKK01000008">
    <property type="protein sequence ID" value="OAG43681.1"/>
    <property type="molecule type" value="Genomic_DNA"/>
</dbReference>
<dbReference type="SUPFAM" id="SSF53335">
    <property type="entry name" value="S-adenosyl-L-methionine-dependent methyltransferases"/>
    <property type="match status" value="1"/>
</dbReference>
<dbReference type="Gene3D" id="3.40.50.150">
    <property type="entry name" value="Vaccinia Virus protein VP39"/>
    <property type="match status" value="1"/>
</dbReference>
<keyword evidence="1" id="KW-0472">Membrane</keyword>
<keyword evidence="1" id="KW-1133">Transmembrane helix</keyword>
<dbReference type="PANTHER" id="PTHR45036">
    <property type="entry name" value="METHYLTRANSFERASE LIKE 7B"/>
    <property type="match status" value="1"/>
</dbReference>
<dbReference type="Proteomes" id="UP000077002">
    <property type="component" value="Unassembled WGS sequence"/>
</dbReference>
<comment type="caution">
    <text evidence="2">The sequence shown here is derived from an EMBL/GenBank/DDBJ whole genome shotgun (WGS) entry which is preliminary data.</text>
</comment>
<reference evidence="2 3" key="1">
    <citation type="submission" date="2016-03" db="EMBL/GenBank/DDBJ databases">
        <title>Draft genome sequence of the Fonsecaea monophora CBS 269.37.</title>
        <authorList>
            <person name="Bombassaro A."/>
            <person name="Vinicius W.A."/>
            <person name="De Hoog S."/>
            <person name="Sun J."/>
            <person name="Souza E.M."/>
            <person name="Raittz R.T."/>
            <person name="Costa F."/>
            <person name="Leao A.C."/>
            <person name="Tadra-Sfeir M.Z."/>
            <person name="Baura V."/>
            <person name="Balsanelli E."/>
            <person name="Pedrosa F.O."/>
            <person name="Moreno L.F."/>
            <person name="Steffens M.B."/>
            <person name="Xi L."/>
            <person name="Bocca A.L."/>
            <person name="Felipe M.S."/>
            <person name="Teixeira M."/>
            <person name="Telles Filho F.Q."/>
            <person name="Azevedo C.M."/>
            <person name="Gomes R."/>
            <person name="Vicente V.A."/>
        </authorList>
    </citation>
    <scope>NUCLEOTIDE SEQUENCE [LARGE SCALE GENOMIC DNA]</scope>
    <source>
        <strain evidence="2 3">CBS 269.37</strain>
    </source>
</reference>
<keyword evidence="1" id="KW-0812">Transmembrane</keyword>
<dbReference type="CDD" id="cd02440">
    <property type="entry name" value="AdoMet_MTases"/>
    <property type="match status" value="1"/>
</dbReference>
<evidence type="ECO:0000256" key="1">
    <source>
        <dbReference type="SAM" id="Phobius"/>
    </source>
</evidence>
<evidence type="ECO:0008006" key="4">
    <source>
        <dbReference type="Google" id="ProtNLM"/>
    </source>
</evidence>
<name>A0A177FIU3_9EURO</name>